<gene>
    <name evidence="3" type="primary">orf16</name>
</gene>
<dbReference type="InterPro" id="IPR008258">
    <property type="entry name" value="Transglycosylase_SLT_dom_1"/>
</dbReference>
<protein>
    <recommendedName>
        <fullName evidence="2">Transglycosylase SLT domain-containing protein</fullName>
    </recommendedName>
</protein>
<feature type="domain" description="Transglycosylase SLT" evidence="2">
    <location>
        <begin position="507"/>
        <end position="605"/>
    </location>
</feature>
<proteinExistence type="inferred from homology"/>
<evidence type="ECO:0000313" key="3">
    <source>
        <dbReference type="EMBL" id="AFM56538.1"/>
    </source>
</evidence>
<dbReference type="AlphaFoldDB" id="I6S4R6"/>
<dbReference type="PANTHER" id="PTHR37423:SF2">
    <property type="entry name" value="MEMBRANE-BOUND LYTIC MUREIN TRANSGLYCOSYLASE C"/>
    <property type="match status" value="1"/>
</dbReference>
<dbReference type="EMBL" id="JN377795">
    <property type="protein sequence ID" value="AFM56538.1"/>
    <property type="molecule type" value="Genomic_DNA"/>
</dbReference>
<accession>I6S4R6</accession>
<dbReference type="RefSeq" id="WP_000016305.1">
    <property type="nucleotide sequence ID" value="NZ_CABVUT010000083.1"/>
</dbReference>
<evidence type="ECO:0000256" key="1">
    <source>
        <dbReference type="ARBA" id="ARBA00007734"/>
    </source>
</evidence>
<dbReference type="CDD" id="cd00254">
    <property type="entry name" value="LT-like"/>
    <property type="match status" value="1"/>
</dbReference>
<sequence length="671" mass="72830">MSGNADTIKDFLVSLGFDIDQAGANKFEAVLKGVTANVLKVGAVVKGAALSIVGFTTQIANGLDKIYWASQRTGASVQGIKALGYAASQTGASAESAMSSLEGLAGFMRSNPGAEGFLNRLGVQTRDASGKMRDTAAIFTGVGQKLNNMPYYRAKQYAQMLGIDENTLMAMRRGMGQLSSEYALTAKRIGFNAESAAKQSNIFMTSMRNLTMTLGQAKDKIGSNLAGGLAGSIDNFRRQILDNWPKIEAVITKIIKGILWAGDAITRVLWRTGQAVEGVIAWFKKLNPATQQLIALFSGLLVAWRLLNTAFMSSPLGMITTLIIALGLLLDDYQTWKEGGKSLIDWGKWKTEIDQAVKMIGDLKKTVTDLTKALAKLLGIDPKSWSLKWDFSNFISQMGEFGKMLNMIADLLNAIKDGRWADAASIGKQMLNQGSENPSAMPMVTDSANGTADWIKEHWGFDPRSVGRTVRGWFGDDEPEQLGQSVKRPQPTKAGSELLGWMQPMFTNLEQLYRLPEGLLRSVAITESGGNQFAVSGAGAKGLFQFMDGTARDMGLRGNDVFDPEKSAQAAAKYLSQLLRQNGGDLSKALASYNWGIGNVKRYGMGLMPQETRNYIPKVMSNMPTSAPVIQQETNINIHGVFDPREAARLTVDRQKGVNSQLTQQLPAGPR</sequence>
<organism evidence="3">
    <name type="scientific">Shigella flexneri</name>
    <dbReference type="NCBI Taxonomy" id="623"/>
    <lineage>
        <taxon>Bacteria</taxon>
        <taxon>Pseudomonadati</taxon>
        <taxon>Pseudomonadota</taxon>
        <taxon>Gammaproteobacteria</taxon>
        <taxon>Enterobacterales</taxon>
        <taxon>Enterobacteriaceae</taxon>
        <taxon>Shigella</taxon>
    </lineage>
</organism>
<name>I6S4R6_SHIFL</name>
<dbReference type="Gene3D" id="1.10.530.10">
    <property type="match status" value="1"/>
</dbReference>
<reference evidence="3" key="1">
    <citation type="journal article" date="2012" name="Emerg. Microbes Infect.">
        <title>Identification of a divergent O-acetyltransferase gene oac1b from Shigella flexneri serotype 1b strains.</title>
        <authorList>
            <person name="Sun Q."/>
            <person name="Lan R."/>
            <person name="Wang Y."/>
            <person name="Wang J."/>
            <person name="Xia S."/>
            <person name="Wang Y."/>
            <person name="Zhang J."/>
            <person name="Yu D."/>
            <person name="Li Z."/>
            <person name="Jing H."/>
            <person name="Xu J."/>
        </authorList>
    </citation>
    <scope>NUCLEOTIDE SEQUENCE</scope>
    <source>
        <strain evidence="3">1997020</strain>
    </source>
</reference>
<comment type="similarity">
    <text evidence="1">Belongs to the transglycosylase Slt family.</text>
</comment>
<dbReference type="PANTHER" id="PTHR37423">
    <property type="entry name" value="SOLUBLE LYTIC MUREIN TRANSGLYCOSYLASE-RELATED"/>
    <property type="match status" value="1"/>
</dbReference>
<evidence type="ECO:0000259" key="2">
    <source>
        <dbReference type="Pfam" id="PF01464"/>
    </source>
</evidence>
<dbReference type="SUPFAM" id="SSF53955">
    <property type="entry name" value="Lysozyme-like"/>
    <property type="match status" value="1"/>
</dbReference>
<dbReference type="Pfam" id="PF01464">
    <property type="entry name" value="SLT"/>
    <property type="match status" value="1"/>
</dbReference>
<dbReference type="InterPro" id="IPR023346">
    <property type="entry name" value="Lysozyme-like_dom_sf"/>
</dbReference>